<dbReference type="EMBL" id="MN813693">
    <property type="protein sequence ID" value="QHB37807.1"/>
    <property type="molecule type" value="Genomic_DNA"/>
</dbReference>
<protein>
    <submittedName>
        <fullName evidence="1">Uncharacterized protein</fullName>
    </submittedName>
</protein>
<organism evidence="1 2">
    <name type="scientific">Mycobacterium phage Imvubu</name>
    <dbReference type="NCBI Taxonomy" id="2686233"/>
    <lineage>
        <taxon>Viruses</taxon>
        <taxon>Duplodnaviria</taxon>
        <taxon>Heunggongvirae</taxon>
        <taxon>Uroviricota</taxon>
        <taxon>Caudoviricetes</taxon>
        <taxon>Bclasvirinae</taxon>
        <taxon>Imvubuvirus</taxon>
        <taxon>Imvubuvirus imvubu</taxon>
    </lineage>
</organism>
<accession>A0A6B9L7H8</accession>
<name>A0A6B9L7H8_9CAUD</name>
<sequence>MTAVGTLCPELGADERDGTVWADVNLALWSPIPDQWGGGWVVVMREPFSITQCHMAQATREFGPYVAVLEPPNTEEAQDGGGLRGD</sequence>
<dbReference type="Proteomes" id="UP000464404">
    <property type="component" value="Segment"/>
</dbReference>
<reference evidence="1 2" key="1">
    <citation type="submission" date="2019-12" db="EMBL/GenBank/DDBJ databases">
        <authorList>
            <person name="Garlena R.A."/>
            <person name="Russell D.A."/>
            <person name="Pope W.H."/>
            <person name="Jacobs-Sera D."/>
            <person name="Hatfull G.F."/>
        </authorList>
    </citation>
    <scope>NUCLEOTIDE SEQUENCE [LARGE SCALE GENOMIC DNA]</scope>
</reference>
<dbReference type="GeneID" id="60321426"/>
<dbReference type="RefSeq" id="YP_009950016.1">
    <property type="nucleotide sequence ID" value="NC_051586.1"/>
</dbReference>
<proteinExistence type="predicted"/>
<gene>
    <name evidence="1" type="primary">66</name>
    <name evidence="1" type="ORF">PBI_IMVUBU_66</name>
</gene>
<evidence type="ECO:0000313" key="2">
    <source>
        <dbReference type="Proteomes" id="UP000464404"/>
    </source>
</evidence>
<dbReference type="KEGG" id="vg:60321426"/>
<keyword evidence="2" id="KW-1185">Reference proteome</keyword>
<evidence type="ECO:0000313" key="1">
    <source>
        <dbReference type="EMBL" id="QHB37807.1"/>
    </source>
</evidence>